<dbReference type="AlphaFoldDB" id="A0A437JR99"/>
<protein>
    <submittedName>
        <fullName evidence="2">Uncharacterized protein</fullName>
    </submittedName>
</protein>
<sequence>MRPAPTAAPPRLPGWRPHRQRKAAVAGALAVTLAALWALWAPPPRHAITPLEPLAPTWLRLLPLPVVPAPPAADLPALRRPDTPARPTPPRAPALPAPALPSIRPAEPQPITPAAPAVATPPATAASSPPPLRLGDEVMRRAARDSLAETRRLAAEAGLPAERGVSGQERLASGVEQAAKPDCLASNPGGSLLSIPIIALQALQQKCK</sequence>
<gene>
    <name evidence="2" type="ORF">ENE75_20235</name>
</gene>
<dbReference type="RefSeq" id="WP_128200155.1">
    <property type="nucleotide sequence ID" value="NZ_SACT01000008.1"/>
</dbReference>
<keyword evidence="3" id="KW-1185">Reference proteome</keyword>
<reference evidence="2 3" key="1">
    <citation type="submission" date="2019-01" db="EMBL/GenBank/DDBJ databases">
        <authorList>
            <person name="Chen W.-M."/>
        </authorList>
    </citation>
    <scope>NUCLEOTIDE SEQUENCE [LARGE SCALE GENOMIC DNA]</scope>
    <source>
        <strain evidence="2 3">ICH-3</strain>
    </source>
</reference>
<evidence type="ECO:0000256" key="1">
    <source>
        <dbReference type="SAM" id="MobiDB-lite"/>
    </source>
</evidence>
<organism evidence="2 3">
    <name type="scientific">Rubrivivax albus</name>
    <dbReference type="NCBI Taxonomy" id="2499835"/>
    <lineage>
        <taxon>Bacteria</taxon>
        <taxon>Pseudomonadati</taxon>
        <taxon>Pseudomonadota</taxon>
        <taxon>Betaproteobacteria</taxon>
        <taxon>Burkholderiales</taxon>
        <taxon>Sphaerotilaceae</taxon>
        <taxon>Rubrivivax</taxon>
    </lineage>
</organism>
<comment type="caution">
    <text evidence="2">The sequence shown here is derived from an EMBL/GenBank/DDBJ whole genome shotgun (WGS) entry which is preliminary data.</text>
</comment>
<name>A0A437JR99_9BURK</name>
<evidence type="ECO:0000313" key="2">
    <source>
        <dbReference type="EMBL" id="RVT49404.1"/>
    </source>
</evidence>
<feature type="compositionally biased region" description="Pro residues" evidence="1">
    <location>
        <begin position="84"/>
        <end position="99"/>
    </location>
</feature>
<dbReference type="OrthoDB" id="10020439at2"/>
<feature type="compositionally biased region" description="Low complexity" evidence="1">
    <location>
        <begin position="114"/>
        <end position="127"/>
    </location>
</feature>
<dbReference type="EMBL" id="SACT01000008">
    <property type="protein sequence ID" value="RVT49404.1"/>
    <property type="molecule type" value="Genomic_DNA"/>
</dbReference>
<proteinExistence type="predicted"/>
<feature type="region of interest" description="Disordered" evidence="1">
    <location>
        <begin position="73"/>
        <end position="136"/>
    </location>
</feature>
<evidence type="ECO:0000313" key="3">
    <source>
        <dbReference type="Proteomes" id="UP000288178"/>
    </source>
</evidence>
<dbReference type="Proteomes" id="UP000288178">
    <property type="component" value="Unassembled WGS sequence"/>
</dbReference>
<accession>A0A437JR99</accession>